<gene>
    <name evidence="2" type="primary">ATP8</name>
</gene>
<organism evidence="2">
    <name type="scientific">Lasioglossum fulvicorne</name>
    <dbReference type="NCBI Taxonomy" id="88508"/>
    <lineage>
        <taxon>Eukaryota</taxon>
        <taxon>Metazoa</taxon>
        <taxon>Ecdysozoa</taxon>
        <taxon>Arthropoda</taxon>
        <taxon>Hexapoda</taxon>
        <taxon>Insecta</taxon>
        <taxon>Pterygota</taxon>
        <taxon>Neoptera</taxon>
        <taxon>Endopterygota</taxon>
        <taxon>Hymenoptera</taxon>
        <taxon>Apocrita</taxon>
        <taxon>Aculeata</taxon>
        <taxon>Apoidea</taxon>
        <taxon>Anthophila</taxon>
        <taxon>Halictidae</taxon>
        <taxon>Halictinae</taxon>
        <taxon>Halictini</taxon>
        <taxon>Lasioglossum</taxon>
        <taxon>Evylaeus</taxon>
    </lineage>
</organism>
<name>A0A0S2LTE8_9HYME</name>
<keyword evidence="1" id="KW-0812">Transmembrane</keyword>
<keyword evidence="2" id="KW-0496">Mitochondrion</keyword>
<accession>A0A0S2LTE8</accession>
<keyword evidence="1" id="KW-0472">Membrane</keyword>
<proteinExistence type="predicted"/>
<dbReference type="AlphaFoldDB" id="A0A0S2LTE8"/>
<reference evidence="2" key="1">
    <citation type="submission" date="2015-06" db="EMBL/GenBank/DDBJ databases">
        <title>High-throughput detection of wild bee species with mitogenome skimming and resequencing (mt-S/R).</title>
        <authorList>
            <person name="Tang M."/>
            <person name="Hardman C."/>
            <person name="Ji Y."/>
            <person name="Meng G."/>
            <person name="Liu S."/>
            <person name="Tan M."/>
            <person name="Yang S."/>
            <person name="Yang C."/>
            <person name="Moss E."/>
            <person name="Nevard T."/>
            <person name="Potts S.G."/>
            <person name="Zhou X."/>
            <person name="Yu D.W."/>
        </authorList>
    </citation>
    <scope>NUCLEOTIDE SEQUENCE</scope>
</reference>
<sequence length="53" mass="6686">MPQMSPMYWTLLLIYIMMIMYIYMSLLYFNPMLNHYNKFNLKKFTKITMKLMF</sequence>
<geneLocation type="mitochondrion" evidence="2"/>
<evidence type="ECO:0000256" key="1">
    <source>
        <dbReference type="SAM" id="Phobius"/>
    </source>
</evidence>
<dbReference type="EMBL" id="KT164652">
    <property type="protein sequence ID" value="ALO64673.1"/>
    <property type="molecule type" value="Genomic_DNA"/>
</dbReference>
<protein>
    <submittedName>
        <fullName evidence="2">ATP synthase F0 subunit 8</fullName>
    </submittedName>
</protein>
<feature type="transmembrane region" description="Helical" evidence="1">
    <location>
        <begin position="6"/>
        <end position="29"/>
    </location>
</feature>
<evidence type="ECO:0000313" key="2">
    <source>
        <dbReference type="EMBL" id="ALO64673.1"/>
    </source>
</evidence>
<keyword evidence="1" id="KW-1133">Transmembrane helix</keyword>